<dbReference type="EMBL" id="AMZH03015999">
    <property type="protein sequence ID" value="RRT45197.1"/>
    <property type="molecule type" value="Genomic_DNA"/>
</dbReference>
<evidence type="ECO:0000313" key="1">
    <source>
        <dbReference type="EMBL" id="RRT45197.1"/>
    </source>
</evidence>
<dbReference type="Proteomes" id="UP000287651">
    <property type="component" value="Unassembled WGS sequence"/>
</dbReference>
<name>A0A426Y069_ENSVE</name>
<comment type="caution">
    <text evidence="1">The sequence shown here is derived from an EMBL/GenBank/DDBJ whole genome shotgun (WGS) entry which is preliminary data.</text>
</comment>
<evidence type="ECO:0000313" key="2">
    <source>
        <dbReference type="Proteomes" id="UP000287651"/>
    </source>
</evidence>
<protein>
    <submittedName>
        <fullName evidence="1">Uncharacterized protein</fullName>
    </submittedName>
</protein>
<sequence length="153" mass="17842">MPLIRSTQEFPRTPSSFISISIRKGNKHSFSVTNRGKDEKAMRSWDVKKFAQDEHAHPRRHSCPNSVTYSYGIWLVPRPHFLDERLYISSATFQHFGLICGVRWLAVQGKGDLNGKMVERIESKIWSMEEQKQKQKIAKLSLYALHVRFTDHL</sequence>
<gene>
    <name evidence="1" type="ORF">B296_00022326</name>
</gene>
<organism evidence="1 2">
    <name type="scientific">Ensete ventricosum</name>
    <name type="common">Abyssinian banana</name>
    <name type="synonym">Musa ensete</name>
    <dbReference type="NCBI Taxonomy" id="4639"/>
    <lineage>
        <taxon>Eukaryota</taxon>
        <taxon>Viridiplantae</taxon>
        <taxon>Streptophyta</taxon>
        <taxon>Embryophyta</taxon>
        <taxon>Tracheophyta</taxon>
        <taxon>Spermatophyta</taxon>
        <taxon>Magnoliopsida</taxon>
        <taxon>Liliopsida</taxon>
        <taxon>Zingiberales</taxon>
        <taxon>Musaceae</taxon>
        <taxon>Ensete</taxon>
    </lineage>
</organism>
<dbReference type="AlphaFoldDB" id="A0A426Y069"/>
<proteinExistence type="predicted"/>
<accession>A0A426Y069</accession>
<reference evidence="1 2" key="1">
    <citation type="journal article" date="2014" name="Agronomy (Basel)">
        <title>A Draft Genome Sequence for Ensete ventricosum, the Drought-Tolerant Tree Against Hunger.</title>
        <authorList>
            <person name="Harrison J."/>
            <person name="Moore K.A."/>
            <person name="Paszkiewicz K."/>
            <person name="Jones T."/>
            <person name="Grant M."/>
            <person name="Ambacheew D."/>
            <person name="Muzemil S."/>
            <person name="Studholme D.J."/>
        </authorList>
    </citation>
    <scope>NUCLEOTIDE SEQUENCE [LARGE SCALE GENOMIC DNA]</scope>
</reference>